<dbReference type="PANTHER" id="PTHR33643">
    <property type="entry name" value="UREASE ACCESSORY PROTEIN D"/>
    <property type="match status" value="1"/>
</dbReference>
<evidence type="ECO:0000256" key="3">
    <source>
        <dbReference type="HAMAP-Rule" id="MF_01384"/>
    </source>
</evidence>
<evidence type="ECO:0000256" key="2">
    <source>
        <dbReference type="ARBA" id="ARBA00023186"/>
    </source>
</evidence>
<keyword evidence="3" id="KW-0996">Nickel insertion</keyword>
<dbReference type="Proteomes" id="UP001210720">
    <property type="component" value="Unassembled WGS sequence"/>
</dbReference>
<comment type="subcellular location">
    <subcellularLocation>
        <location evidence="3">Cytoplasm</location>
    </subcellularLocation>
</comment>
<evidence type="ECO:0000313" key="5">
    <source>
        <dbReference type="EMBL" id="MDA7423842.1"/>
    </source>
</evidence>
<keyword evidence="2 3" id="KW-0143">Chaperone</keyword>
<protein>
    <recommendedName>
        <fullName evidence="3">Urease accessory protein UreD</fullName>
    </recommendedName>
</protein>
<gene>
    <name evidence="3" type="primary">ureD</name>
    <name evidence="5" type="ORF">PFY00_03820</name>
</gene>
<evidence type="ECO:0000313" key="6">
    <source>
        <dbReference type="Proteomes" id="UP001210720"/>
    </source>
</evidence>
<comment type="subunit">
    <text evidence="3">UreD, UreF and UreG form a complex that acts as a GTP-hydrolysis-dependent molecular chaperone, activating the urease apoprotein by helping to assemble the nickel containing metallocenter of UreC. The UreE protein probably delivers the nickel.</text>
</comment>
<accession>A0ABT4XPL6</accession>
<reference evidence="5 6" key="1">
    <citation type="submission" date="2023-01" db="EMBL/GenBank/DDBJ databases">
        <title>Thalassococcus onchidii sp. nov., isolated from a marine invertebrate from the South China Sea.</title>
        <authorList>
            <person name="Xu S."/>
            <person name="Liu Z."/>
            <person name="Xu Y."/>
        </authorList>
    </citation>
    <scope>NUCLEOTIDE SEQUENCE [LARGE SCALE GENOMIC DNA]</scope>
    <source>
        <strain evidence="5 6">KCTC 32084</strain>
    </source>
</reference>
<sequence length="292" mass="31163">MQHPPREQFRTRAINAPAHPPDMQSAAMPPRARGAVSISAKPGPRGSALDRMRQAGSLKVLFPRRQSEALDAVLVNTAGGVTGGDRFKTEATAATGTMLTITTQAAERAYRAMPGQTGTIDNVLTVETGAQINWLPQETILFQGSALKRRLCVDLQSEAKLLICEPLVFGRTAMNETLTDAALADEIRVTRNGSPLYIDRLVMNGDLQAKLARAGVAAGAGALATVLFIAPNAEAHIKALRKLCPDSGGVSLLGPDTLTIRLLALDSHILRQSLIPILNRLSGATLPRPWML</sequence>
<feature type="region of interest" description="Disordered" evidence="4">
    <location>
        <begin position="1"/>
        <end position="28"/>
    </location>
</feature>
<evidence type="ECO:0000256" key="1">
    <source>
        <dbReference type="ARBA" id="ARBA00007177"/>
    </source>
</evidence>
<keyword evidence="3" id="KW-0963">Cytoplasm</keyword>
<evidence type="ECO:0000256" key="4">
    <source>
        <dbReference type="SAM" id="MobiDB-lite"/>
    </source>
</evidence>
<dbReference type="InterPro" id="IPR002669">
    <property type="entry name" value="UreD"/>
</dbReference>
<dbReference type="EMBL" id="JAQIOY010000001">
    <property type="protein sequence ID" value="MDA7423842.1"/>
    <property type="molecule type" value="Genomic_DNA"/>
</dbReference>
<comment type="similarity">
    <text evidence="1 3">Belongs to the UreD family.</text>
</comment>
<dbReference type="PANTHER" id="PTHR33643:SF1">
    <property type="entry name" value="UREASE ACCESSORY PROTEIN D"/>
    <property type="match status" value="1"/>
</dbReference>
<dbReference type="Pfam" id="PF01774">
    <property type="entry name" value="UreD"/>
    <property type="match status" value="1"/>
</dbReference>
<name>A0ABT4XPL6_9RHOB</name>
<feature type="compositionally biased region" description="Basic and acidic residues" evidence="4">
    <location>
        <begin position="1"/>
        <end position="10"/>
    </location>
</feature>
<dbReference type="HAMAP" id="MF_01384">
    <property type="entry name" value="UreD"/>
    <property type="match status" value="1"/>
</dbReference>
<comment type="function">
    <text evidence="3">Required for maturation of urease via the functional incorporation of the urease nickel metallocenter.</text>
</comment>
<keyword evidence="6" id="KW-1185">Reference proteome</keyword>
<proteinExistence type="inferred from homology"/>
<dbReference type="RefSeq" id="WP_271431176.1">
    <property type="nucleotide sequence ID" value="NZ_JAQIOY010000001.1"/>
</dbReference>
<comment type="caution">
    <text evidence="5">The sequence shown here is derived from an EMBL/GenBank/DDBJ whole genome shotgun (WGS) entry which is preliminary data.</text>
</comment>
<organism evidence="5 6">
    <name type="scientific">Thalassococcus lentus</name>
    <dbReference type="NCBI Taxonomy" id="1210524"/>
    <lineage>
        <taxon>Bacteria</taxon>
        <taxon>Pseudomonadati</taxon>
        <taxon>Pseudomonadota</taxon>
        <taxon>Alphaproteobacteria</taxon>
        <taxon>Rhodobacterales</taxon>
        <taxon>Roseobacteraceae</taxon>
        <taxon>Thalassococcus</taxon>
    </lineage>
</organism>